<feature type="compositionally biased region" description="Basic and acidic residues" evidence="1">
    <location>
        <begin position="259"/>
        <end position="279"/>
    </location>
</feature>
<dbReference type="EMBL" id="FN653016">
    <property type="protein sequence ID" value="CBY07014.1"/>
    <property type="molecule type" value="Genomic_DNA"/>
</dbReference>
<reference evidence="2" key="1">
    <citation type="journal article" date="2010" name="Science">
        <title>Plasticity of animal genome architecture unmasked by rapid evolution of a pelagic tunicate.</title>
        <authorList>
            <person name="Denoeud F."/>
            <person name="Henriet S."/>
            <person name="Mungpakdee S."/>
            <person name="Aury J.M."/>
            <person name="Da Silva C."/>
            <person name="Brinkmann H."/>
            <person name="Mikhaleva J."/>
            <person name="Olsen L.C."/>
            <person name="Jubin C."/>
            <person name="Canestro C."/>
            <person name="Bouquet J.M."/>
            <person name="Danks G."/>
            <person name="Poulain J."/>
            <person name="Campsteijn C."/>
            <person name="Adamski M."/>
            <person name="Cross I."/>
            <person name="Yadetie F."/>
            <person name="Muffato M."/>
            <person name="Louis A."/>
            <person name="Butcher S."/>
            <person name="Tsagkogeorga G."/>
            <person name="Konrad A."/>
            <person name="Singh S."/>
            <person name="Jensen M.F."/>
            <person name="Cong E.H."/>
            <person name="Eikeseth-Otteraa H."/>
            <person name="Noel B."/>
            <person name="Anthouard V."/>
            <person name="Porcel B.M."/>
            <person name="Kachouri-Lafond R."/>
            <person name="Nishino A."/>
            <person name="Ugolini M."/>
            <person name="Chourrout P."/>
            <person name="Nishida H."/>
            <person name="Aasland R."/>
            <person name="Huzurbazar S."/>
            <person name="Westhof E."/>
            <person name="Delsuc F."/>
            <person name="Lehrach H."/>
            <person name="Reinhardt R."/>
            <person name="Weissenbach J."/>
            <person name="Roy S.W."/>
            <person name="Artiguenave F."/>
            <person name="Postlethwait J.H."/>
            <person name="Manak J.R."/>
            <person name="Thompson E.M."/>
            <person name="Jaillon O."/>
            <person name="Du Pasquier L."/>
            <person name="Boudinot P."/>
            <person name="Liberles D.A."/>
            <person name="Volff J.N."/>
            <person name="Philippe H."/>
            <person name="Lenhard B."/>
            <person name="Roest Crollius H."/>
            <person name="Wincker P."/>
            <person name="Chourrout D."/>
        </authorList>
    </citation>
    <scope>NUCLEOTIDE SEQUENCE [LARGE SCALE GENOMIC DNA]</scope>
</reference>
<protein>
    <recommendedName>
        <fullName evidence="4">EF-hand domain-containing protein</fullName>
    </recommendedName>
</protein>
<evidence type="ECO:0000313" key="2">
    <source>
        <dbReference type="EMBL" id="CBY07014.1"/>
    </source>
</evidence>
<dbReference type="OrthoDB" id="2160638at2759"/>
<feature type="compositionally biased region" description="Polar residues" evidence="1">
    <location>
        <begin position="289"/>
        <end position="302"/>
    </location>
</feature>
<keyword evidence="3" id="KW-1185">Reference proteome</keyword>
<dbReference type="SUPFAM" id="SSF47473">
    <property type="entry name" value="EF-hand"/>
    <property type="match status" value="1"/>
</dbReference>
<name>E4WTK8_OIKDI</name>
<gene>
    <name evidence="2" type="ORF">GSOID_T00006094001</name>
</gene>
<sequence length="327" mass="36609">MLDDDVELRDLLVNNLEASGTLSRIKAELRAAIFSCLDEKPEPSKRSDNDRLCLSIAADCLRKLGMFNSLKVLEAEAEMVLESPLYTCDETELSLNFQNSKTPVIRHLLENKREPEAFSLPPAEFALPKPAENGEGKKIDAPVALEVIKEKAKKEFEAYDHSKTGFIHIDDASSALIDTMPMLSTELSDVIFKSLKPSNDNDEICFDNWWKFIDRFYKIALSVTSGDSSVIPFDPVDPLLTNRTNETAGISCTEDFTATEDHSELVTKEDDLTEGRLPDSDSELDEIPTSDTAQRAQENTIPDVTEDYSIRSNDESTRHADFFESVN</sequence>
<dbReference type="InParanoid" id="E4WTK8"/>
<accession>E4WTK8</accession>
<evidence type="ECO:0000256" key="1">
    <source>
        <dbReference type="SAM" id="MobiDB-lite"/>
    </source>
</evidence>
<dbReference type="Proteomes" id="UP000001307">
    <property type="component" value="Unassembled WGS sequence"/>
</dbReference>
<proteinExistence type="predicted"/>
<dbReference type="AlphaFoldDB" id="E4WTK8"/>
<feature type="region of interest" description="Disordered" evidence="1">
    <location>
        <begin position="259"/>
        <end position="327"/>
    </location>
</feature>
<organism evidence="2">
    <name type="scientific">Oikopleura dioica</name>
    <name type="common">Tunicate</name>
    <dbReference type="NCBI Taxonomy" id="34765"/>
    <lineage>
        <taxon>Eukaryota</taxon>
        <taxon>Metazoa</taxon>
        <taxon>Chordata</taxon>
        <taxon>Tunicata</taxon>
        <taxon>Appendicularia</taxon>
        <taxon>Copelata</taxon>
        <taxon>Oikopleuridae</taxon>
        <taxon>Oikopleura</taxon>
    </lineage>
</organism>
<feature type="compositionally biased region" description="Basic and acidic residues" evidence="1">
    <location>
        <begin position="308"/>
        <end position="327"/>
    </location>
</feature>
<evidence type="ECO:0000313" key="3">
    <source>
        <dbReference type="Proteomes" id="UP000001307"/>
    </source>
</evidence>
<dbReference type="InterPro" id="IPR011992">
    <property type="entry name" value="EF-hand-dom_pair"/>
</dbReference>
<evidence type="ECO:0008006" key="4">
    <source>
        <dbReference type="Google" id="ProtNLM"/>
    </source>
</evidence>